<dbReference type="EMBL" id="BPLR01000993">
    <property type="protein sequence ID" value="GIY99003.1"/>
    <property type="molecule type" value="Genomic_DNA"/>
</dbReference>
<dbReference type="AlphaFoldDB" id="A0AAV4XYT2"/>
<keyword evidence="2" id="KW-1185">Reference proteome</keyword>
<protein>
    <submittedName>
        <fullName evidence="1">Uncharacterized protein</fullName>
    </submittedName>
</protein>
<organism evidence="1 2">
    <name type="scientific">Caerostris extrusa</name>
    <name type="common">Bark spider</name>
    <name type="synonym">Caerostris bankana</name>
    <dbReference type="NCBI Taxonomy" id="172846"/>
    <lineage>
        <taxon>Eukaryota</taxon>
        <taxon>Metazoa</taxon>
        <taxon>Ecdysozoa</taxon>
        <taxon>Arthropoda</taxon>
        <taxon>Chelicerata</taxon>
        <taxon>Arachnida</taxon>
        <taxon>Araneae</taxon>
        <taxon>Araneomorphae</taxon>
        <taxon>Entelegynae</taxon>
        <taxon>Araneoidea</taxon>
        <taxon>Araneidae</taxon>
        <taxon>Caerostris</taxon>
    </lineage>
</organism>
<accession>A0AAV4XYT2</accession>
<evidence type="ECO:0000313" key="2">
    <source>
        <dbReference type="Proteomes" id="UP001054945"/>
    </source>
</evidence>
<comment type="caution">
    <text evidence="1">The sequence shown here is derived from an EMBL/GenBank/DDBJ whole genome shotgun (WGS) entry which is preliminary data.</text>
</comment>
<evidence type="ECO:0000313" key="1">
    <source>
        <dbReference type="EMBL" id="GIY99003.1"/>
    </source>
</evidence>
<dbReference type="Proteomes" id="UP001054945">
    <property type="component" value="Unassembled WGS sequence"/>
</dbReference>
<name>A0AAV4XYT2_CAEEX</name>
<proteinExistence type="predicted"/>
<sequence length="85" mass="9728">MHQGFPFSGLNWFSILRRPSALNEESGLSRWGFVKNACRLWSIWTVSLHPFCESERGLLKGGGETFLFRGRNVVCGFSETRKAFE</sequence>
<gene>
    <name evidence="1" type="ORF">CEXT_406951</name>
</gene>
<reference evidence="1 2" key="1">
    <citation type="submission" date="2021-06" db="EMBL/GenBank/DDBJ databases">
        <title>Caerostris extrusa draft genome.</title>
        <authorList>
            <person name="Kono N."/>
            <person name="Arakawa K."/>
        </authorList>
    </citation>
    <scope>NUCLEOTIDE SEQUENCE [LARGE SCALE GENOMIC DNA]</scope>
</reference>